<keyword evidence="3" id="KW-1185">Reference proteome</keyword>
<dbReference type="EMBL" id="BNBE01000002">
    <property type="protein sequence ID" value="GHG09452.1"/>
    <property type="molecule type" value="Genomic_DNA"/>
</dbReference>
<reference evidence="2" key="2">
    <citation type="submission" date="2020-09" db="EMBL/GenBank/DDBJ databases">
        <authorList>
            <person name="Sun Q."/>
            <person name="Ohkuma M."/>
        </authorList>
    </citation>
    <scope>NUCLEOTIDE SEQUENCE</scope>
    <source>
        <strain evidence="2">JCM 4122</strain>
    </source>
</reference>
<comment type="caution">
    <text evidence="2">The sequence shown here is derived from an EMBL/GenBank/DDBJ whole genome shotgun (WGS) entry which is preliminary data.</text>
</comment>
<gene>
    <name evidence="2" type="ORF">GCM10017667_47250</name>
</gene>
<accession>A0A919EQA6</accession>
<feature type="region of interest" description="Disordered" evidence="1">
    <location>
        <begin position="1"/>
        <end position="95"/>
    </location>
</feature>
<protein>
    <submittedName>
        <fullName evidence="2">Uncharacterized protein</fullName>
    </submittedName>
</protein>
<dbReference type="Proteomes" id="UP000632849">
    <property type="component" value="Unassembled WGS sequence"/>
</dbReference>
<evidence type="ECO:0000313" key="2">
    <source>
        <dbReference type="EMBL" id="GHG09452.1"/>
    </source>
</evidence>
<feature type="compositionally biased region" description="Gly residues" evidence="1">
    <location>
        <begin position="1"/>
        <end position="12"/>
    </location>
</feature>
<sequence>MAGTEAGTGDGARGWAARLLGVGPETVRRRADGGPWRHASAGIRPASHRPVPAPPKGFRPRRETGGRSTSSLPPTALSYAMEGPTSLLQMRATPP</sequence>
<evidence type="ECO:0000256" key="1">
    <source>
        <dbReference type="SAM" id="MobiDB-lite"/>
    </source>
</evidence>
<name>A0A919EQA6_STRFL</name>
<proteinExistence type="predicted"/>
<reference evidence="2" key="1">
    <citation type="journal article" date="2014" name="Int. J. Syst. Evol. Microbiol.">
        <title>Complete genome sequence of Corynebacterium casei LMG S-19264T (=DSM 44701T), isolated from a smear-ripened cheese.</title>
        <authorList>
            <consortium name="US DOE Joint Genome Institute (JGI-PGF)"/>
            <person name="Walter F."/>
            <person name="Albersmeier A."/>
            <person name="Kalinowski J."/>
            <person name="Ruckert C."/>
        </authorList>
    </citation>
    <scope>NUCLEOTIDE SEQUENCE</scope>
    <source>
        <strain evidence="2">JCM 4122</strain>
    </source>
</reference>
<evidence type="ECO:0000313" key="3">
    <source>
        <dbReference type="Proteomes" id="UP000632849"/>
    </source>
</evidence>
<organism evidence="2 3">
    <name type="scientific">Streptomyces filamentosus</name>
    <name type="common">Streptomyces roseosporus</name>
    <dbReference type="NCBI Taxonomy" id="67294"/>
    <lineage>
        <taxon>Bacteria</taxon>
        <taxon>Bacillati</taxon>
        <taxon>Actinomycetota</taxon>
        <taxon>Actinomycetes</taxon>
        <taxon>Kitasatosporales</taxon>
        <taxon>Streptomycetaceae</taxon>
        <taxon>Streptomyces</taxon>
    </lineage>
</organism>
<dbReference type="AlphaFoldDB" id="A0A919EQA6"/>